<protein>
    <submittedName>
        <fullName evidence="2">Uncharacterized protein</fullName>
    </submittedName>
</protein>
<evidence type="ECO:0000256" key="1">
    <source>
        <dbReference type="SAM" id="MobiDB-lite"/>
    </source>
</evidence>
<feature type="region of interest" description="Disordered" evidence="1">
    <location>
        <begin position="403"/>
        <end position="422"/>
    </location>
</feature>
<accession>A0ABQ1QCL4</accession>
<sequence length="422" mass="48151">MNWENIYNILDKYTQYKHYQLLFEKFNLPKKVSRDEMLKVLHTAVVQETLLEPELPRGALEEWLSLHQIDGNNYTFVYNLQEDYDRSSLAELYMNREEKIDLKLWDINPANDSEDLDTVMPELDDIKLIGVHRNDEKGTYTLSFVAPCVVTGSGVDGATRVYKKLFFTHCVCIDGSKDIKVIFNPTSNLLNVNGTKKGKNHDWTPIANMFFSKVKEYIGNVYIYAPNWIPRALYQFAEDVSYHHNDEITAASFNAEEKIKEFSGKLLSEANIDPDQEPALLTRLIQDIQLSYEAQLLEIHGANEEDNKFRVFKQRSDGFTHVISVESTQEGLLGSGAQAAKRSRQDGSIELLGITYKASDRMYKFLVEQGTEAYLIRGTNTFIEEEVVDIVIGKLNEYREQIQSLPHSGKGGADGTSRSEAD</sequence>
<comment type="caution">
    <text evidence="2">The sequence shown here is derived from an EMBL/GenBank/DDBJ whole genome shotgun (WGS) entry which is preliminary data.</text>
</comment>
<evidence type="ECO:0000313" key="2">
    <source>
        <dbReference type="EMBL" id="GGD22871.1"/>
    </source>
</evidence>
<reference evidence="3" key="1">
    <citation type="journal article" date="2019" name="Int. J. Syst. Evol. Microbiol.">
        <title>The Global Catalogue of Microorganisms (GCM) 10K type strain sequencing project: providing services to taxonomists for standard genome sequencing and annotation.</title>
        <authorList>
            <consortium name="The Broad Institute Genomics Platform"/>
            <consortium name="The Broad Institute Genome Sequencing Center for Infectious Disease"/>
            <person name="Wu L."/>
            <person name="Ma J."/>
        </authorList>
    </citation>
    <scope>NUCLEOTIDE SEQUENCE [LARGE SCALE GENOMIC DNA]</scope>
    <source>
        <strain evidence="3">CGMCC 1.15353</strain>
    </source>
</reference>
<proteinExistence type="predicted"/>
<keyword evidence="3" id="KW-1185">Reference proteome</keyword>
<dbReference type="Proteomes" id="UP000642571">
    <property type="component" value="Unassembled WGS sequence"/>
</dbReference>
<gene>
    <name evidence="2" type="ORF">GCM10011389_33300</name>
</gene>
<evidence type="ECO:0000313" key="3">
    <source>
        <dbReference type="Proteomes" id="UP000642571"/>
    </source>
</evidence>
<dbReference type="RefSeq" id="WP_188655511.1">
    <property type="nucleotide sequence ID" value="NZ_BMIN01000018.1"/>
</dbReference>
<dbReference type="EMBL" id="BMIN01000018">
    <property type="protein sequence ID" value="GGD22871.1"/>
    <property type="molecule type" value="Genomic_DNA"/>
</dbReference>
<organism evidence="2 3">
    <name type="scientific">Pontibacillus salipaludis</name>
    <dbReference type="NCBI Taxonomy" id="1697394"/>
    <lineage>
        <taxon>Bacteria</taxon>
        <taxon>Bacillati</taxon>
        <taxon>Bacillota</taxon>
        <taxon>Bacilli</taxon>
        <taxon>Bacillales</taxon>
        <taxon>Bacillaceae</taxon>
        <taxon>Pontibacillus</taxon>
    </lineage>
</organism>
<name>A0ABQ1QCL4_9BACI</name>